<sequence length="107" mass="12022">MFQSLRASDNDGHKQLAEIVLKSATTADNLFGTVAEQYCLRSTSLPCVDGFIVILQQRFGQNKDFLSALEILLPKHAHENCVKELKKLNLYFEEQTSQAAVEAEYLS</sequence>
<evidence type="ECO:0000313" key="2">
    <source>
        <dbReference type="Proteomes" id="UP001159363"/>
    </source>
</evidence>
<dbReference type="EMBL" id="JARBHB010000010">
    <property type="protein sequence ID" value="KAJ8873749.1"/>
    <property type="molecule type" value="Genomic_DNA"/>
</dbReference>
<protein>
    <submittedName>
        <fullName evidence="1">Uncharacterized protein</fullName>
    </submittedName>
</protein>
<organism evidence="1 2">
    <name type="scientific">Dryococelus australis</name>
    <dbReference type="NCBI Taxonomy" id="614101"/>
    <lineage>
        <taxon>Eukaryota</taxon>
        <taxon>Metazoa</taxon>
        <taxon>Ecdysozoa</taxon>
        <taxon>Arthropoda</taxon>
        <taxon>Hexapoda</taxon>
        <taxon>Insecta</taxon>
        <taxon>Pterygota</taxon>
        <taxon>Neoptera</taxon>
        <taxon>Polyneoptera</taxon>
        <taxon>Phasmatodea</taxon>
        <taxon>Verophasmatodea</taxon>
        <taxon>Anareolatae</taxon>
        <taxon>Phasmatidae</taxon>
        <taxon>Eurycanthinae</taxon>
        <taxon>Dryococelus</taxon>
    </lineage>
</organism>
<comment type="caution">
    <text evidence="1">The sequence shown here is derived from an EMBL/GenBank/DDBJ whole genome shotgun (WGS) entry which is preliminary data.</text>
</comment>
<accession>A0ABQ9GP23</accession>
<name>A0ABQ9GP23_9NEOP</name>
<evidence type="ECO:0000313" key="1">
    <source>
        <dbReference type="EMBL" id="KAJ8873749.1"/>
    </source>
</evidence>
<gene>
    <name evidence="1" type="ORF">PR048_024583</name>
</gene>
<proteinExistence type="predicted"/>
<reference evidence="1 2" key="1">
    <citation type="submission" date="2023-02" db="EMBL/GenBank/DDBJ databases">
        <title>LHISI_Scaffold_Assembly.</title>
        <authorList>
            <person name="Stuart O.P."/>
            <person name="Cleave R."/>
            <person name="Magrath M.J.L."/>
            <person name="Mikheyev A.S."/>
        </authorList>
    </citation>
    <scope>NUCLEOTIDE SEQUENCE [LARGE SCALE GENOMIC DNA]</scope>
    <source>
        <strain evidence="1">Daus_M_001</strain>
        <tissue evidence="1">Leg muscle</tissue>
    </source>
</reference>
<dbReference type="Proteomes" id="UP001159363">
    <property type="component" value="Chromosome 9"/>
</dbReference>
<keyword evidence="2" id="KW-1185">Reference proteome</keyword>